<keyword evidence="2" id="KW-1133">Transmembrane helix</keyword>
<keyword evidence="2" id="KW-0812">Transmembrane</keyword>
<dbReference type="EMBL" id="PFOI01000007">
    <property type="protein sequence ID" value="PIZ71632.1"/>
    <property type="molecule type" value="Genomic_DNA"/>
</dbReference>
<dbReference type="SUPFAM" id="SSF48452">
    <property type="entry name" value="TPR-like"/>
    <property type="match status" value="1"/>
</dbReference>
<feature type="repeat" description="TPR" evidence="1">
    <location>
        <begin position="257"/>
        <end position="290"/>
    </location>
</feature>
<reference evidence="4" key="1">
    <citation type="submission" date="2017-09" db="EMBL/GenBank/DDBJ databases">
        <title>Depth-based differentiation of microbial function through sediment-hosted aquifers and enrichment of novel symbionts in the deep terrestrial subsurface.</title>
        <authorList>
            <person name="Probst A.J."/>
            <person name="Ladd B."/>
            <person name="Jarett J.K."/>
            <person name="Geller-Mcgrath D.E."/>
            <person name="Sieber C.M.K."/>
            <person name="Emerson J.B."/>
            <person name="Anantharaman K."/>
            <person name="Thomas B.C."/>
            <person name="Malmstrom R."/>
            <person name="Stieglmeier M."/>
            <person name="Klingl A."/>
            <person name="Woyke T."/>
            <person name="Ryan C.M."/>
            <person name="Banfield J.F."/>
        </authorList>
    </citation>
    <scope>NUCLEOTIDE SEQUENCE [LARGE SCALE GENOMIC DNA]</scope>
</reference>
<evidence type="ECO:0000313" key="4">
    <source>
        <dbReference type="Proteomes" id="UP000231071"/>
    </source>
</evidence>
<evidence type="ECO:0000256" key="2">
    <source>
        <dbReference type="SAM" id="Phobius"/>
    </source>
</evidence>
<keyword evidence="1" id="KW-0802">TPR repeat</keyword>
<comment type="caution">
    <text evidence="3">The sequence shown here is derived from an EMBL/GenBank/DDBJ whole genome shotgun (WGS) entry which is preliminary data.</text>
</comment>
<dbReference type="Gene3D" id="1.25.40.10">
    <property type="entry name" value="Tetratricopeptide repeat domain"/>
    <property type="match status" value="1"/>
</dbReference>
<dbReference type="PROSITE" id="PS50005">
    <property type="entry name" value="TPR"/>
    <property type="match status" value="1"/>
</dbReference>
<gene>
    <name evidence="3" type="ORF">COY09_00340</name>
</gene>
<dbReference type="AlphaFoldDB" id="A0A2M7UKF7"/>
<evidence type="ECO:0000256" key="1">
    <source>
        <dbReference type="PROSITE-ProRule" id="PRU00339"/>
    </source>
</evidence>
<organism evidence="3 4">
    <name type="scientific">Candidatus Portnoybacteria bacterium CG_4_10_14_0_2_um_filter_39_11</name>
    <dbReference type="NCBI Taxonomy" id="1974797"/>
    <lineage>
        <taxon>Bacteria</taxon>
        <taxon>Candidatus Portnoyibacteriota</taxon>
    </lineage>
</organism>
<feature type="transmembrane region" description="Helical" evidence="2">
    <location>
        <begin position="6"/>
        <end position="22"/>
    </location>
</feature>
<proteinExistence type="predicted"/>
<dbReference type="InterPro" id="IPR011990">
    <property type="entry name" value="TPR-like_helical_dom_sf"/>
</dbReference>
<accession>A0A2M7UKF7</accession>
<evidence type="ECO:0000313" key="3">
    <source>
        <dbReference type="EMBL" id="PIZ71632.1"/>
    </source>
</evidence>
<dbReference type="InterPro" id="IPR019734">
    <property type="entry name" value="TPR_rpt"/>
</dbReference>
<dbReference type="Proteomes" id="UP000231071">
    <property type="component" value="Unassembled WGS sequence"/>
</dbReference>
<sequence>MSLVIFPIIIGLCVLGLIFLFLKKIPQIANYSMEPLVPVRDLVSAVPSKAELKKTAILAVFFGDIKKYYLKIKQGFSRVMKKILEMAKKIKPVILVKKKIIGLRQRLVIRKKGDFNQLKEFFDKKKTPFILPPAATEGNDVSELAITEKLNEVDKSIASPQSLVETEFLTKKASQEHLDFKKFLNNGGQGKRPYKLEKFSFDQLFKKNKSKTSQPKITKTEKKPVETFADKENTEITKFVQKEQALVQQIADEPRNGELYAKLGELYLKVRNWQDAKASFNYLLELEPQNKKARSALDKINKVLYS</sequence>
<keyword evidence="2" id="KW-0472">Membrane</keyword>
<protein>
    <submittedName>
        <fullName evidence="3">Uncharacterized protein</fullName>
    </submittedName>
</protein>
<name>A0A2M7UKF7_9BACT</name>